<dbReference type="Proteomes" id="UP000507163">
    <property type="component" value="Chromosome 14"/>
</dbReference>
<reference evidence="2 3" key="1">
    <citation type="journal article" date="2014" name="BMC Biol.">
        <title>A comprehensive evaluation of rodent malaria parasite genomes and gene expression.</title>
        <authorList>
            <person name="Otto T.D."/>
            <person name="Bohme U."/>
            <person name="Jackson A.P."/>
            <person name="Hunt M."/>
            <person name="Franke-Fayard B."/>
            <person name="Hoeijmakers W.A."/>
            <person name="Religa A.A."/>
            <person name="Robertson L."/>
            <person name="Sanders M."/>
            <person name="Ogun S.A."/>
            <person name="Cunningham D."/>
            <person name="Erhart A."/>
            <person name="Billker O."/>
            <person name="Khan S.M."/>
            <person name="Stunnenberg H.G."/>
            <person name="Langhorne J."/>
            <person name="Holder A.A."/>
            <person name="Waters A.P."/>
            <person name="Newbold C.I."/>
            <person name="Pain A."/>
            <person name="Berriman M."/>
            <person name="Janse C.J."/>
        </authorList>
    </citation>
    <scope>NUCLEOTIDE SEQUENCE [LARGE SCALE GENOMIC DNA]</scope>
    <source>
        <strain evidence="2 3">AS</strain>
    </source>
</reference>
<reference evidence="2" key="2">
    <citation type="submission" date="2014-05" db="EMBL/GenBank/DDBJ databases">
        <authorList>
            <person name="Aslett M.A."/>
            <person name="De Silva N."/>
        </authorList>
    </citation>
    <scope>NUCLEOTIDE SEQUENCE</scope>
    <source>
        <strain evidence="2">AS</strain>
    </source>
</reference>
<evidence type="ECO:0000313" key="3">
    <source>
        <dbReference type="Proteomes" id="UP000071118"/>
    </source>
</evidence>
<protein>
    <submittedName>
        <fullName evidence="1">Uncharacterized protein</fullName>
    </submittedName>
</protein>
<evidence type="ECO:0000313" key="2">
    <source>
        <dbReference type="EMBL" id="VTZ71170.1"/>
    </source>
</evidence>
<dbReference type="AlphaFoldDB" id="A0A077TW94"/>
<evidence type="ECO:0000313" key="1">
    <source>
        <dbReference type="EMBL" id="SCM26685.1"/>
    </source>
</evidence>
<evidence type="ECO:0000313" key="4">
    <source>
        <dbReference type="Proteomes" id="UP000507163"/>
    </source>
</evidence>
<proteinExistence type="predicted"/>
<dbReference type="EMBL" id="LT608180">
    <property type="protein sequence ID" value="SCM26685.1"/>
    <property type="molecule type" value="Genomic_DNA"/>
</dbReference>
<keyword evidence="3" id="KW-1185">Reference proteome</keyword>
<sequence length="325" mass="38818">MIKLKKNIMVTICRDLNFLCSRYTFVKKKWCPLFVSSYFFHTSIGVENNMTVNVKKNETSQLLKFNDNTNNINIQTPIYKKYVIDETFCPYITKKKTFLNIISYDIKVYQNNMLYKKSDGCNNAYLYSTKLKSLKYSDRISSYLNVNLFTNGNAGNSYNNDNYLISKKSLFDILYKKYSLVYLFPDTKYIEEMNKYLNDFNKRKDNHNIKDNIFNDEKNIIYLKNKKKPIHIFYCYISPYKFVLSSYFSKKIAKNLKTNYFNDQNFFYIDSKLNTNDENVLLLQNHMSKLPSLLLVDNYCYIRYHIKGLFTNESSHYLFNAIMNI</sequence>
<accession>A0A077TW94</accession>
<dbReference type="RefSeq" id="XP_744845.2">
    <property type="nucleotide sequence ID" value="XM_739752.2"/>
</dbReference>
<dbReference type="OrthoDB" id="369461at2759"/>
<dbReference type="Proteomes" id="UP000071118">
    <property type="component" value="Chromosome 14"/>
</dbReference>
<gene>
    <name evidence="1" type="ORF">PCHAJ_000466100</name>
    <name evidence="2" type="ORF">PCHAS_1449500</name>
</gene>
<dbReference type="GeneID" id="3497964"/>
<organism evidence="1 4">
    <name type="scientific">Plasmodium chabaudi chabaudi</name>
    <dbReference type="NCBI Taxonomy" id="31271"/>
    <lineage>
        <taxon>Eukaryota</taxon>
        <taxon>Sar</taxon>
        <taxon>Alveolata</taxon>
        <taxon>Apicomplexa</taxon>
        <taxon>Aconoidasida</taxon>
        <taxon>Haemosporida</taxon>
        <taxon>Plasmodiidae</taxon>
        <taxon>Plasmodium</taxon>
        <taxon>Plasmodium (Vinckeia)</taxon>
    </lineage>
</organism>
<dbReference type="VEuPathDB" id="PlasmoDB:PCHAS_1449500"/>
<dbReference type="EMBL" id="LK022891">
    <property type="protein sequence ID" value="VTZ71170.1"/>
    <property type="molecule type" value="Genomic_DNA"/>
</dbReference>
<name>A0A077TW94_PLACU</name>
<reference evidence="1 4" key="3">
    <citation type="submission" date="2016-08" db="EMBL/GenBank/DDBJ databases">
        <authorList>
            <consortium name="Pathogen Informatics"/>
        </authorList>
    </citation>
    <scope>NUCLEOTIDE SEQUENCE [LARGE SCALE GENOMIC DNA]</scope>
    <source>
        <strain evidence="1 4">AJ</strain>
        <strain evidence="2">AS</strain>
    </source>
</reference>
<dbReference type="KEGG" id="pcb:PCHAS_1449500"/>